<evidence type="ECO:0000256" key="4">
    <source>
        <dbReference type="ARBA" id="ARBA00023270"/>
    </source>
</evidence>
<accession>A0AAW6HSJ2</accession>
<dbReference type="EC" id="4.1.2.4" evidence="7"/>
<dbReference type="FunFam" id="3.20.20.70:FF:000044">
    <property type="entry name" value="Deoxyribose-phosphate aldolase"/>
    <property type="match status" value="1"/>
</dbReference>
<dbReference type="AlphaFoldDB" id="A0AAW6HSJ2"/>
<evidence type="ECO:0000313" key="8">
    <source>
        <dbReference type="EMBL" id="MDC4182166.1"/>
    </source>
</evidence>
<dbReference type="PANTHER" id="PTHR10889">
    <property type="entry name" value="DEOXYRIBOSE-PHOSPHATE ALDOLASE"/>
    <property type="match status" value="1"/>
</dbReference>
<dbReference type="EMBL" id="JAJHZP010000015">
    <property type="protein sequence ID" value="MDC4183614.1"/>
    <property type="molecule type" value="Genomic_DNA"/>
</dbReference>
<comment type="catalytic activity">
    <reaction evidence="5 7">
        <text>2-deoxy-D-ribose 5-phosphate = D-glyceraldehyde 3-phosphate + acetaldehyde</text>
        <dbReference type="Rhea" id="RHEA:12821"/>
        <dbReference type="ChEBI" id="CHEBI:15343"/>
        <dbReference type="ChEBI" id="CHEBI:59776"/>
        <dbReference type="ChEBI" id="CHEBI:62877"/>
        <dbReference type="EC" id="4.1.2.4"/>
    </reaction>
</comment>
<evidence type="ECO:0000256" key="2">
    <source>
        <dbReference type="ARBA" id="ARBA00022490"/>
    </source>
</evidence>
<evidence type="ECO:0000256" key="6">
    <source>
        <dbReference type="ARBA" id="ARBA00056337"/>
    </source>
</evidence>
<dbReference type="InterPro" id="IPR013785">
    <property type="entry name" value="Aldolase_TIM"/>
</dbReference>
<comment type="similarity">
    <text evidence="1 7">Belongs to the DeoC/FbaB aldolase family. DeoC type 1 subfamily.</text>
</comment>
<dbReference type="Proteomes" id="UP001216384">
    <property type="component" value="Unassembled WGS sequence"/>
</dbReference>
<dbReference type="EMBL" id="JAJHZM010000013">
    <property type="protein sequence ID" value="MDC4182166.1"/>
    <property type="molecule type" value="Genomic_DNA"/>
</dbReference>
<keyword evidence="2 7" id="KW-0963">Cytoplasm</keyword>
<dbReference type="SUPFAM" id="SSF51569">
    <property type="entry name" value="Aldolase"/>
    <property type="match status" value="1"/>
</dbReference>
<dbReference type="HAMAP" id="MF_00114">
    <property type="entry name" value="DeoC_type1"/>
    <property type="match status" value="1"/>
</dbReference>
<sequence length="224" mass="24679">MSIFKFNQLIDHTLLKANANYEEIQNLCHEAMQYNFFSVCVNPAYIKTAKKILEKSSVKVCTVVGFPLGQTFTEQKVYETKTSIKAGADEIDMVINIPELINNCACVIDEIRKVKKACGDKILKVIVETALLTEDQIKKATLACIDAGADFIKTSTGFSTRGASLNDIKIMKQTGQDKILIKASGGISSAKDLIEFVKEGADRIGTSRSVKLMQELETLDLSNK</sequence>
<dbReference type="CDD" id="cd00959">
    <property type="entry name" value="DeoC"/>
    <property type="match status" value="1"/>
</dbReference>
<dbReference type="GO" id="GO:0005737">
    <property type="term" value="C:cytoplasm"/>
    <property type="evidence" value="ECO:0007669"/>
    <property type="project" value="UniProtKB-SubCell"/>
</dbReference>
<evidence type="ECO:0000256" key="1">
    <source>
        <dbReference type="ARBA" id="ARBA00010936"/>
    </source>
</evidence>
<protein>
    <recommendedName>
        <fullName evidence="7">Deoxyribose-phosphate aldolase</fullName>
        <shortName evidence="7">DERA</shortName>
        <ecNumber evidence="7">4.1.2.4</ecNumber>
    </recommendedName>
    <alternativeName>
        <fullName evidence="7">2-deoxy-D-ribose 5-phosphate aldolase</fullName>
    </alternativeName>
    <alternativeName>
        <fullName evidence="7">Phosphodeoxyriboaldolase</fullName>
        <shortName evidence="7">Deoxyriboaldolase</shortName>
    </alternativeName>
</protein>
<reference evidence="9 11" key="1">
    <citation type="submission" date="2021-11" db="EMBL/GenBank/DDBJ databases">
        <title>Description of Mycoplasma bradburyaesp. nov.from sea birds: a tribute to a great mycoplasmologist.</title>
        <authorList>
            <person name="Ramirez A.S."/>
            <person name="Poveda C."/>
            <person name="Suarez-Perez A."/>
            <person name="Rosales R.S."/>
            <person name="Dijkman R."/>
            <person name="Feberwee A."/>
            <person name="Spergser J."/>
            <person name="Szostak M.P."/>
            <person name="Ressel L."/>
            <person name="Calabuig P."/>
            <person name="Catania S."/>
            <person name="Gobbo F."/>
            <person name="Timofte D."/>
            <person name="Poveda J.B."/>
        </authorList>
    </citation>
    <scope>NUCLEOTIDE SEQUENCE</scope>
    <source>
        <strain evidence="8 11">T158</strain>
        <strain evidence="9">T264</strain>
    </source>
</reference>
<dbReference type="GO" id="GO:0009264">
    <property type="term" value="P:deoxyribonucleotide catabolic process"/>
    <property type="evidence" value="ECO:0007669"/>
    <property type="project" value="UniProtKB-UniRule"/>
</dbReference>
<dbReference type="PIRSF" id="PIRSF001357">
    <property type="entry name" value="DeoC"/>
    <property type="match status" value="1"/>
</dbReference>
<dbReference type="Pfam" id="PF01791">
    <property type="entry name" value="DeoC"/>
    <property type="match status" value="1"/>
</dbReference>
<evidence type="ECO:0000313" key="11">
    <source>
        <dbReference type="Proteomes" id="UP001220940"/>
    </source>
</evidence>
<evidence type="ECO:0000256" key="7">
    <source>
        <dbReference type="HAMAP-Rule" id="MF_00114"/>
    </source>
</evidence>
<comment type="subcellular location">
    <subcellularLocation>
        <location evidence="7">Cytoplasm</location>
    </subcellularLocation>
</comment>
<comment type="function">
    <text evidence="6 7">Catalyzes a reversible aldol reaction between acetaldehyde and D-glyceraldehyde 3-phosphate to generate 2-deoxy-D-ribose 5-phosphate.</text>
</comment>
<name>A0AAW6HSJ2_9MOLU</name>
<keyword evidence="4 7" id="KW-0704">Schiff base</keyword>
<keyword evidence="3 7" id="KW-0456">Lyase</keyword>
<organism evidence="9 10">
    <name type="scientific">Mycoplasma bradburyae</name>
    <dbReference type="NCBI Taxonomy" id="2963128"/>
    <lineage>
        <taxon>Bacteria</taxon>
        <taxon>Bacillati</taxon>
        <taxon>Mycoplasmatota</taxon>
        <taxon>Mollicutes</taxon>
        <taxon>Mycoplasmataceae</taxon>
        <taxon>Mycoplasma</taxon>
    </lineage>
</organism>
<dbReference type="PANTHER" id="PTHR10889:SF1">
    <property type="entry name" value="DEOXYRIBOSE-PHOSPHATE ALDOLASE"/>
    <property type="match status" value="1"/>
</dbReference>
<comment type="caution">
    <text evidence="9">The sequence shown here is derived from an EMBL/GenBank/DDBJ whole genome shotgun (WGS) entry which is preliminary data.</text>
</comment>
<feature type="active site" description="Proton donor/acceptor" evidence="7">
    <location>
        <position position="92"/>
    </location>
</feature>
<dbReference type="SMART" id="SM01133">
    <property type="entry name" value="DeoC"/>
    <property type="match status" value="1"/>
</dbReference>
<dbReference type="GO" id="GO:0004139">
    <property type="term" value="F:deoxyribose-phosphate aldolase activity"/>
    <property type="evidence" value="ECO:0007669"/>
    <property type="project" value="UniProtKB-UniRule"/>
</dbReference>
<dbReference type="NCBIfam" id="TIGR00126">
    <property type="entry name" value="deoC"/>
    <property type="match status" value="1"/>
</dbReference>
<evidence type="ECO:0000256" key="3">
    <source>
        <dbReference type="ARBA" id="ARBA00023239"/>
    </source>
</evidence>
<dbReference type="RefSeq" id="WP_255034801.1">
    <property type="nucleotide sequence ID" value="NZ_CP101414.1"/>
</dbReference>
<evidence type="ECO:0000256" key="5">
    <source>
        <dbReference type="ARBA" id="ARBA00048791"/>
    </source>
</evidence>
<gene>
    <name evidence="7 9" type="primary">deoC</name>
    <name evidence="8" type="ORF">LNO68_03160</name>
    <name evidence="9" type="ORF">LNO71_03115</name>
</gene>
<dbReference type="GO" id="GO:0016052">
    <property type="term" value="P:carbohydrate catabolic process"/>
    <property type="evidence" value="ECO:0007669"/>
    <property type="project" value="TreeGrafter"/>
</dbReference>
<proteinExistence type="inferred from homology"/>
<dbReference type="InterPro" id="IPR011343">
    <property type="entry name" value="DeoC"/>
</dbReference>
<dbReference type="Proteomes" id="UP001220940">
    <property type="component" value="Unassembled WGS sequence"/>
</dbReference>
<feature type="active site" description="Schiff-base intermediate with acetaldehyde" evidence="7">
    <location>
        <position position="153"/>
    </location>
</feature>
<dbReference type="GO" id="GO:0006018">
    <property type="term" value="P:2-deoxyribose 1-phosphate catabolic process"/>
    <property type="evidence" value="ECO:0007669"/>
    <property type="project" value="UniProtKB-UniRule"/>
</dbReference>
<evidence type="ECO:0000313" key="10">
    <source>
        <dbReference type="Proteomes" id="UP001216384"/>
    </source>
</evidence>
<dbReference type="InterPro" id="IPR028581">
    <property type="entry name" value="DeoC_typeI"/>
</dbReference>
<dbReference type="InterPro" id="IPR002915">
    <property type="entry name" value="DeoC/FbaB/LacD_aldolase"/>
</dbReference>
<evidence type="ECO:0000313" key="9">
    <source>
        <dbReference type="EMBL" id="MDC4183614.1"/>
    </source>
</evidence>
<keyword evidence="11" id="KW-1185">Reference proteome</keyword>
<dbReference type="Gene3D" id="3.20.20.70">
    <property type="entry name" value="Aldolase class I"/>
    <property type="match status" value="1"/>
</dbReference>
<feature type="active site" description="Proton donor/acceptor" evidence="7">
    <location>
        <position position="182"/>
    </location>
</feature>
<comment type="pathway">
    <text evidence="7">Carbohydrate degradation; 2-deoxy-D-ribose 1-phosphate degradation; D-glyceraldehyde 3-phosphate and acetaldehyde from 2-deoxy-alpha-D-ribose 1-phosphate: step 2/2.</text>
</comment>